<dbReference type="Pfam" id="PF00096">
    <property type="entry name" value="zf-C2H2"/>
    <property type="match status" value="1"/>
</dbReference>
<keyword evidence="4" id="KW-0862">Zinc</keyword>
<keyword evidence="8" id="KW-1185">Reference proteome</keyword>
<accession>A0A653C370</accession>
<evidence type="ECO:0000313" key="7">
    <source>
        <dbReference type="EMBL" id="VEN42396.1"/>
    </source>
</evidence>
<dbReference type="GO" id="GO:0008270">
    <property type="term" value="F:zinc ion binding"/>
    <property type="evidence" value="ECO:0007669"/>
    <property type="project" value="UniProtKB-KW"/>
</dbReference>
<feature type="domain" description="C2H2-type" evidence="6">
    <location>
        <begin position="209"/>
        <end position="236"/>
    </location>
</feature>
<dbReference type="PANTHER" id="PTHR24403:SF67">
    <property type="entry name" value="FI01116P-RELATED"/>
    <property type="match status" value="1"/>
</dbReference>
<evidence type="ECO:0000256" key="1">
    <source>
        <dbReference type="ARBA" id="ARBA00022723"/>
    </source>
</evidence>
<evidence type="ECO:0000259" key="6">
    <source>
        <dbReference type="PROSITE" id="PS50157"/>
    </source>
</evidence>
<dbReference type="PANTHER" id="PTHR24403">
    <property type="entry name" value="ZINC FINGER PROTEIN"/>
    <property type="match status" value="1"/>
</dbReference>
<dbReference type="InterPro" id="IPR050688">
    <property type="entry name" value="Zinc_finger/UBP_domain"/>
</dbReference>
<dbReference type="InterPro" id="IPR036236">
    <property type="entry name" value="Znf_C2H2_sf"/>
</dbReference>
<proteinExistence type="predicted"/>
<dbReference type="PROSITE" id="PS50157">
    <property type="entry name" value="ZINC_FINGER_C2H2_2"/>
    <property type="match status" value="3"/>
</dbReference>
<dbReference type="OrthoDB" id="6690766at2759"/>
<evidence type="ECO:0000313" key="8">
    <source>
        <dbReference type="Proteomes" id="UP000410492"/>
    </source>
</evidence>
<reference evidence="7 8" key="1">
    <citation type="submission" date="2019-01" db="EMBL/GenBank/DDBJ databases">
        <authorList>
            <person name="Sayadi A."/>
        </authorList>
    </citation>
    <scope>NUCLEOTIDE SEQUENCE [LARGE SCALE GENOMIC DNA]</scope>
</reference>
<feature type="domain" description="C2H2-type" evidence="6">
    <location>
        <begin position="177"/>
        <end position="204"/>
    </location>
</feature>
<dbReference type="SUPFAM" id="SSF57667">
    <property type="entry name" value="beta-beta-alpha zinc fingers"/>
    <property type="match status" value="1"/>
</dbReference>
<dbReference type="AlphaFoldDB" id="A0A653C370"/>
<keyword evidence="1" id="KW-0479">Metal-binding</keyword>
<dbReference type="Gene3D" id="3.30.160.60">
    <property type="entry name" value="Classic Zinc Finger"/>
    <property type="match status" value="4"/>
</dbReference>
<dbReference type="SMART" id="SM00355">
    <property type="entry name" value="ZnF_C2H2"/>
    <property type="match status" value="7"/>
</dbReference>
<sequence length="366" mass="42558">MYFILLAVIHNIHIIIRKHNKVYISQKKTYFIKLYYFAARCLLSTKEEMDVRGATRFSCMSCSFSSENITSLEEHMLEEHKKIRCARYKCSSCNYSAKSSKLLTTHCLVVHSIPTFYKCPLCSYETKRKNDMPKHMLGHYKDVPMFKCPICPYQTKRKCDLPKHTLCHKPNNTVKLYMCQYCGYATKRKGDLPKHVKNHSENEELLRVFQCSECEYAAKRKPDLHKHMLTHCDKNSGNNMLKCRKCVYSTNKTYMLAKHILSGCKVLTDHISEPRFLEGILDHADNDDLHVLAENRDLKSDIDGNTQHSGERTYIQVIPQQEAYQQNHKNMEMLTDHKKSVFRISLGTFSLNLEAASNQNSAVTYV</sequence>
<evidence type="ECO:0000256" key="4">
    <source>
        <dbReference type="ARBA" id="ARBA00022833"/>
    </source>
</evidence>
<dbReference type="Proteomes" id="UP000410492">
    <property type="component" value="Unassembled WGS sequence"/>
</dbReference>
<dbReference type="InterPro" id="IPR013087">
    <property type="entry name" value="Znf_C2H2_type"/>
</dbReference>
<name>A0A653C370_CALMS</name>
<protein>
    <recommendedName>
        <fullName evidence="6">C2H2-type domain-containing protein</fullName>
    </recommendedName>
</protein>
<organism evidence="7 8">
    <name type="scientific">Callosobruchus maculatus</name>
    <name type="common">Southern cowpea weevil</name>
    <name type="synonym">Pulse bruchid</name>
    <dbReference type="NCBI Taxonomy" id="64391"/>
    <lineage>
        <taxon>Eukaryota</taxon>
        <taxon>Metazoa</taxon>
        <taxon>Ecdysozoa</taxon>
        <taxon>Arthropoda</taxon>
        <taxon>Hexapoda</taxon>
        <taxon>Insecta</taxon>
        <taxon>Pterygota</taxon>
        <taxon>Neoptera</taxon>
        <taxon>Endopterygota</taxon>
        <taxon>Coleoptera</taxon>
        <taxon>Polyphaga</taxon>
        <taxon>Cucujiformia</taxon>
        <taxon>Chrysomeloidea</taxon>
        <taxon>Chrysomelidae</taxon>
        <taxon>Bruchinae</taxon>
        <taxon>Bruchini</taxon>
        <taxon>Callosobruchus</taxon>
    </lineage>
</organism>
<dbReference type="GO" id="GO:0045944">
    <property type="term" value="P:positive regulation of transcription by RNA polymerase II"/>
    <property type="evidence" value="ECO:0007669"/>
    <property type="project" value="TreeGrafter"/>
</dbReference>
<evidence type="ECO:0000256" key="5">
    <source>
        <dbReference type="PROSITE-ProRule" id="PRU00042"/>
    </source>
</evidence>
<dbReference type="EMBL" id="CAACVG010006898">
    <property type="protein sequence ID" value="VEN42396.1"/>
    <property type="molecule type" value="Genomic_DNA"/>
</dbReference>
<dbReference type="GO" id="GO:0005634">
    <property type="term" value="C:nucleus"/>
    <property type="evidence" value="ECO:0007669"/>
    <property type="project" value="TreeGrafter"/>
</dbReference>
<evidence type="ECO:0000256" key="3">
    <source>
        <dbReference type="ARBA" id="ARBA00022771"/>
    </source>
</evidence>
<dbReference type="Pfam" id="PF13909">
    <property type="entry name" value="zf-H2C2_5"/>
    <property type="match status" value="1"/>
</dbReference>
<keyword evidence="3 5" id="KW-0863">Zinc-finger</keyword>
<keyword evidence="2" id="KW-0677">Repeat</keyword>
<feature type="domain" description="C2H2-type" evidence="6">
    <location>
        <begin position="117"/>
        <end position="144"/>
    </location>
</feature>
<gene>
    <name evidence="7" type="ORF">CALMAC_LOCUS5898</name>
</gene>
<evidence type="ECO:0000256" key="2">
    <source>
        <dbReference type="ARBA" id="ARBA00022737"/>
    </source>
</evidence>